<feature type="domain" description="GLUG" evidence="1">
    <location>
        <begin position="225"/>
        <end position="253"/>
    </location>
</feature>
<feature type="non-terminal residue" evidence="2">
    <location>
        <position position="1"/>
    </location>
</feature>
<feature type="non-terminal residue" evidence="2">
    <location>
        <position position="547"/>
    </location>
</feature>
<proteinExistence type="predicted"/>
<name>A0A239LQ54_9FIRM</name>
<dbReference type="Gene3D" id="2.160.20.110">
    <property type="match status" value="2"/>
</dbReference>
<dbReference type="AlphaFoldDB" id="A0A239LQ54"/>
<dbReference type="InterPro" id="IPR011493">
    <property type="entry name" value="GLUG"/>
</dbReference>
<sequence length="547" mass="58402">PSAVEEGLPEEEVAGGKGTAEDPYILMTKDQLNNMRYEIAAQYRLGNDIDLDEEEWEPVGNSSMPFSGTLDGNGYSINNLHINKGIADYVGLMAYTNNADFRNIKIDGIIVFGRNYVGALVGYAKEINSFSNIYIGSGEINATSYVGGLAGTIEGGNVEYSSTEVNIVATSSYGGGLIGHSRADISKSITFGNIAVTSNYAGGLVGYIASNNIVAESCATGDITGNAYIGGLVGRVYANGAKIENSFALGKVTGRGSNPYTGGLLGQVYSSSSAARVNVNNCYSVGIVNATGTTAGGLIGQNNNTLITNSYFDSANAGFELPLDQAKTTPDLLKMVVFRNWDFENIWEIEENITYPYFINLPMPSGVIVNHELVEVLEGDGTPENPYIIKDAIDISKMRFSMDSHYVLKNDIDLENILWRPIGVSTMPFRGELNGNGYSIKNLFINRPAADNLGLFGYIVDGKIWNLTIENANVTGRNNVGALVGYAKGNNQIMNVNIISGEVNSNSYAGGLAGYVEQGFIEECSAKININTLNGRAGGLIGHSRSS</sequence>
<dbReference type="Pfam" id="PF07581">
    <property type="entry name" value="Glug"/>
    <property type="match status" value="1"/>
</dbReference>
<dbReference type="EMBL" id="FZOJ01000092">
    <property type="protein sequence ID" value="SNT31774.1"/>
    <property type="molecule type" value="Genomic_DNA"/>
</dbReference>
<accession>A0A239LQ54</accession>
<evidence type="ECO:0000259" key="1">
    <source>
        <dbReference type="Pfam" id="PF07581"/>
    </source>
</evidence>
<keyword evidence="3" id="KW-1185">Reference proteome</keyword>
<reference evidence="2 3" key="1">
    <citation type="submission" date="2017-06" db="EMBL/GenBank/DDBJ databases">
        <authorList>
            <person name="Kim H.J."/>
            <person name="Triplett B.A."/>
        </authorList>
    </citation>
    <scope>NUCLEOTIDE SEQUENCE [LARGE SCALE GENOMIC DNA]</scope>
    <source>
        <strain evidence="2 3">SCA</strain>
    </source>
</reference>
<dbReference type="Proteomes" id="UP000198304">
    <property type="component" value="Unassembled WGS sequence"/>
</dbReference>
<organism evidence="2 3">
    <name type="scientific">Anaerovirgula multivorans</name>
    <dbReference type="NCBI Taxonomy" id="312168"/>
    <lineage>
        <taxon>Bacteria</taxon>
        <taxon>Bacillati</taxon>
        <taxon>Bacillota</taxon>
        <taxon>Clostridia</taxon>
        <taxon>Peptostreptococcales</taxon>
        <taxon>Natronincolaceae</taxon>
        <taxon>Anaerovirgula</taxon>
    </lineage>
</organism>
<evidence type="ECO:0000313" key="2">
    <source>
        <dbReference type="EMBL" id="SNT31774.1"/>
    </source>
</evidence>
<evidence type="ECO:0000313" key="3">
    <source>
        <dbReference type="Proteomes" id="UP000198304"/>
    </source>
</evidence>
<gene>
    <name evidence="2" type="ORF">SAMN05446037_10921</name>
</gene>
<protein>
    <submittedName>
        <fullName evidence="2">The GLUG motif-containing protein</fullName>
    </submittedName>
</protein>